<evidence type="ECO:0000313" key="12">
    <source>
        <dbReference type="Proteomes" id="UP000595618"/>
    </source>
</evidence>
<dbReference type="SMART" id="SM00363">
    <property type="entry name" value="S4"/>
    <property type="match status" value="1"/>
</dbReference>
<dbReference type="CDD" id="cd00165">
    <property type="entry name" value="S4"/>
    <property type="match status" value="1"/>
</dbReference>
<keyword evidence="4 7" id="KW-0689">Ribosomal protein</keyword>
<evidence type="ECO:0000256" key="4">
    <source>
        <dbReference type="ARBA" id="ARBA00022980"/>
    </source>
</evidence>
<dbReference type="GO" id="GO:0006412">
    <property type="term" value="P:translation"/>
    <property type="evidence" value="ECO:0007669"/>
    <property type="project" value="UniProtKB-UniRule"/>
</dbReference>
<comment type="function">
    <text evidence="7">With S5 and S12 plays an important role in translational accuracy.</text>
</comment>
<dbReference type="InterPro" id="IPR018079">
    <property type="entry name" value="Ribosomal_uS4_CS"/>
</dbReference>
<dbReference type="Pfam" id="PF00163">
    <property type="entry name" value="Ribosomal_S4"/>
    <property type="match status" value="1"/>
</dbReference>
<evidence type="ECO:0000256" key="2">
    <source>
        <dbReference type="ARBA" id="ARBA00022730"/>
    </source>
</evidence>
<evidence type="ECO:0000259" key="10">
    <source>
        <dbReference type="SMART" id="SM01390"/>
    </source>
</evidence>
<dbReference type="GO" id="GO:0015935">
    <property type="term" value="C:small ribosomal subunit"/>
    <property type="evidence" value="ECO:0007669"/>
    <property type="project" value="InterPro"/>
</dbReference>
<comment type="similarity">
    <text evidence="1 7 8">Belongs to the universal ribosomal protein uS4 family.</text>
</comment>
<keyword evidence="3 7" id="KW-0694">RNA-binding</keyword>
<sequence>MVHVLEKKERRLGEKLLLKGDRCSGPKCALIRRGYPPGIHGKKKGRRRGSSEYKQLLNEKQKIRFLYGLDDRDMEQYSKKAASRSGIFSSNLTRLLERRLDNTVFRLGLAVSRHNARQLVGHGHVLVNSKTVNIPSFQVKKDDLISLKESSLKSDLFRDLEMRLKKYEAPAWLSLDKNKKVGKVVGLPENENVGAVADITKIKEFYSR</sequence>
<dbReference type="Pfam" id="PF01479">
    <property type="entry name" value="S4"/>
    <property type="match status" value="1"/>
</dbReference>
<dbReference type="PANTHER" id="PTHR11831:SF4">
    <property type="entry name" value="SMALL RIBOSOMAL SUBUNIT PROTEIN US4M"/>
    <property type="match status" value="1"/>
</dbReference>
<dbReference type="InterPro" id="IPR001912">
    <property type="entry name" value="Ribosomal_uS4_N"/>
</dbReference>
<name>A0A7T5UQE5_9BACT</name>
<gene>
    <name evidence="7 11" type="primary">rpsD</name>
    <name evidence="11" type="ORF">HYW89_03865</name>
</gene>
<evidence type="ECO:0000259" key="9">
    <source>
        <dbReference type="SMART" id="SM00363"/>
    </source>
</evidence>
<dbReference type="SUPFAM" id="SSF55174">
    <property type="entry name" value="Alpha-L RNA-binding motif"/>
    <property type="match status" value="1"/>
</dbReference>
<dbReference type="InterPro" id="IPR005709">
    <property type="entry name" value="Ribosomal_uS4_bac-type"/>
</dbReference>
<keyword evidence="2 7" id="KW-0699">rRNA-binding</keyword>
<dbReference type="NCBIfam" id="NF003717">
    <property type="entry name" value="PRK05327.1"/>
    <property type="match status" value="1"/>
</dbReference>
<dbReference type="GO" id="GO:0042274">
    <property type="term" value="P:ribosomal small subunit biogenesis"/>
    <property type="evidence" value="ECO:0007669"/>
    <property type="project" value="TreeGrafter"/>
</dbReference>
<organism evidence="11 12">
    <name type="scientific">Candidatus Sungiibacteriota bacterium</name>
    <dbReference type="NCBI Taxonomy" id="2750080"/>
    <lineage>
        <taxon>Bacteria</taxon>
        <taxon>Candidatus Sungiibacteriota</taxon>
    </lineage>
</organism>
<evidence type="ECO:0000256" key="3">
    <source>
        <dbReference type="ARBA" id="ARBA00022884"/>
    </source>
</evidence>
<evidence type="ECO:0000256" key="1">
    <source>
        <dbReference type="ARBA" id="ARBA00007465"/>
    </source>
</evidence>
<dbReference type="EMBL" id="CP066690">
    <property type="protein sequence ID" value="QQG45106.1"/>
    <property type="molecule type" value="Genomic_DNA"/>
</dbReference>
<dbReference type="NCBIfam" id="TIGR01017">
    <property type="entry name" value="rpsD_bact"/>
    <property type="match status" value="1"/>
</dbReference>
<evidence type="ECO:0000313" key="11">
    <source>
        <dbReference type="EMBL" id="QQG45106.1"/>
    </source>
</evidence>
<comment type="function">
    <text evidence="7">One of the primary rRNA binding proteins, it binds directly to 16S rRNA where it nucleates assembly of the body of the 30S subunit.</text>
</comment>
<comment type="subunit">
    <text evidence="7">Part of the 30S ribosomal subunit. Contacts protein S5. The interaction surface between S4 and S5 is involved in control of translational fidelity.</text>
</comment>
<dbReference type="GO" id="GO:0019843">
    <property type="term" value="F:rRNA binding"/>
    <property type="evidence" value="ECO:0007669"/>
    <property type="project" value="UniProtKB-UniRule"/>
</dbReference>
<dbReference type="InterPro" id="IPR002942">
    <property type="entry name" value="S4_RNA-bd"/>
</dbReference>
<protein>
    <recommendedName>
        <fullName evidence="6 7">Small ribosomal subunit protein uS4</fullName>
    </recommendedName>
</protein>
<dbReference type="AlphaFoldDB" id="A0A7T5UQE5"/>
<dbReference type="Proteomes" id="UP000595618">
    <property type="component" value="Chromosome"/>
</dbReference>
<feature type="domain" description="RNA-binding S4" evidence="9">
    <location>
        <begin position="98"/>
        <end position="157"/>
    </location>
</feature>
<dbReference type="PANTHER" id="PTHR11831">
    <property type="entry name" value="30S 40S RIBOSOMAL PROTEIN"/>
    <property type="match status" value="1"/>
</dbReference>
<dbReference type="SMART" id="SM01390">
    <property type="entry name" value="Ribosomal_S4"/>
    <property type="match status" value="1"/>
</dbReference>
<dbReference type="Gene3D" id="3.10.290.10">
    <property type="entry name" value="RNA-binding S4 domain"/>
    <property type="match status" value="1"/>
</dbReference>
<dbReference type="HAMAP" id="MF_01306_B">
    <property type="entry name" value="Ribosomal_uS4_B"/>
    <property type="match status" value="1"/>
</dbReference>
<evidence type="ECO:0000256" key="5">
    <source>
        <dbReference type="ARBA" id="ARBA00023274"/>
    </source>
</evidence>
<dbReference type="PROSITE" id="PS00632">
    <property type="entry name" value="RIBOSOMAL_S4"/>
    <property type="match status" value="1"/>
</dbReference>
<feature type="domain" description="Small ribosomal subunit protein uS4 N-terminal" evidence="10">
    <location>
        <begin position="3"/>
        <end position="97"/>
    </location>
</feature>
<evidence type="ECO:0000256" key="8">
    <source>
        <dbReference type="RuleBase" id="RU003699"/>
    </source>
</evidence>
<dbReference type="InterPro" id="IPR036986">
    <property type="entry name" value="S4_RNA-bd_sf"/>
</dbReference>
<accession>A0A7T5UQE5</accession>
<evidence type="ECO:0000256" key="6">
    <source>
        <dbReference type="ARBA" id="ARBA00035254"/>
    </source>
</evidence>
<dbReference type="FunFam" id="3.10.290.10:FF:000001">
    <property type="entry name" value="30S ribosomal protein S4"/>
    <property type="match status" value="1"/>
</dbReference>
<dbReference type="Gene3D" id="1.10.1050.10">
    <property type="entry name" value="Ribosomal Protein S4 Delta 41, Chain A, domain 1"/>
    <property type="match status" value="1"/>
</dbReference>
<reference evidence="11 12" key="1">
    <citation type="submission" date="2020-07" db="EMBL/GenBank/DDBJ databases">
        <title>Huge and variable diversity of episymbiotic CPR bacteria and DPANN archaea in groundwater ecosystems.</title>
        <authorList>
            <person name="He C.Y."/>
            <person name="Keren R."/>
            <person name="Whittaker M."/>
            <person name="Farag I.F."/>
            <person name="Doudna J."/>
            <person name="Cate J.H.D."/>
            <person name="Banfield J.F."/>
        </authorList>
    </citation>
    <scope>NUCLEOTIDE SEQUENCE [LARGE SCALE GENOMIC DNA]</scope>
    <source>
        <strain evidence="11">NC_groundwater_541_Ag_S-0.1um_46_50</strain>
    </source>
</reference>
<proteinExistence type="inferred from homology"/>
<dbReference type="PROSITE" id="PS50889">
    <property type="entry name" value="S4"/>
    <property type="match status" value="1"/>
</dbReference>
<evidence type="ECO:0000256" key="7">
    <source>
        <dbReference type="HAMAP-Rule" id="MF_01306"/>
    </source>
</evidence>
<dbReference type="GO" id="GO:0003735">
    <property type="term" value="F:structural constituent of ribosome"/>
    <property type="evidence" value="ECO:0007669"/>
    <property type="project" value="InterPro"/>
</dbReference>
<dbReference type="InterPro" id="IPR022801">
    <property type="entry name" value="Ribosomal_uS4"/>
</dbReference>
<keyword evidence="5 7" id="KW-0687">Ribonucleoprotein</keyword>